<evidence type="ECO:0000313" key="2">
    <source>
        <dbReference type="EMBL" id="WFL75951.1"/>
    </source>
</evidence>
<protein>
    <submittedName>
        <fullName evidence="2">Uncharacterized protein</fullName>
    </submittedName>
</protein>
<evidence type="ECO:0000313" key="3">
    <source>
        <dbReference type="Proteomes" id="UP001215827"/>
    </source>
</evidence>
<keyword evidence="1" id="KW-0732">Signal</keyword>
<dbReference type="Proteomes" id="UP001215827">
    <property type="component" value="Chromosome"/>
</dbReference>
<reference evidence="2 3" key="1">
    <citation type="submission" date="2023-03" db="EMBL/GenBank/DDBJ databases">
        <title>Altererythrobacter sp. CAU 1644 isolated from sand.</title>
        <authorList>
            <person name="Kim W."/>
        </authorList>
    </citation>
    <scope>NUCLEOTIDE SEQUENCE [LARGE SCALE GENOMIC DNA]</scope>
    <source>
        <strain evidence="2 3">CAU 1644</strain>
    </source>
</reference>
<keyword evidence="3" id="KW-1185">Reference proteome</keyword>
<accession>A0ABY8FSC5</accession>
<feature type="signal peptide" evidence="1">
    <location>
        <begin position="1"/>
        <end position="35"/>
    </location>
</feature>
<proteinExistence type="predicted"/>
<evidence type="ECO:0000256" key="1">
    <source>
        <dbReference type="SAM" id="SignalP"/>
    </source>
</evidence>
<dbReference type="RefSeq" id="WP_278014719.1">
    <property type="nucleotide sequence ID" value="NZ_CP121106.1"/>
</dbReference>
<feature type="chain" id="PRO_5045976430" evidence="1">
    <location>
        <begin position="36"/>
        <end position="283"/>
    </location>
</feature>
<gene>
    <name evidence="2" type="ORF">P7228_07990</name>
</gene>
<sequence length="283" mass="29165">MAIQSTTCRRLTGRRILSAIVPALVLFGFALPAQAQDEMVDDETVGPPLPDAELAEIRGKFIQSDSVSFFGISMVTSWQDESGVTTVARLAFNVDFLANASTGKPDAKLMVGWVREGDPAMDVTTSHSGYTPLIVGESVLPVGSLGETKGAAQANVIAGADNAALNGMQIALIPTSSLPQMGDSGLTAISDTTALSFADGDSLEFRLGANELGLILIGNNGSDSTLQSVGGDAGRMLQQTVLNSDGNSVLNNAAVVIGTDLSAQGFDAIRASEALSSMKGHGF</sequence>
<organism evidence="2 3">
    <name type="scientific">Altererythrobacter arenosus</name>
    <dbReference type="NCBI Taxonomy" id="3032592"/>
    <lineage>
        <taxon>Bacteria</taxon>
        <taxon>Pseudomonadati</taxon>
        <taxon>Pseudomonadota</taxon>
        <taxon>Alphaproteobacteria</taxon>
        <taxon>Sphingomonadales</taxon>
        <taxon>Erythrobacteraceae</taxon>
        <taxon>Altererythrobacter</taxon>
    </lineage>
</organism>
<name>A0ABY8FSC5_9SPHN</name>
<dbReference type="EMBL" id="CP121106">
    <property type="protein sequence ID" value="WFL75951.1"/>
    <property type="molecule type" value="Genomic_DNA"/>
</dbReference>